<feature type="domain" description="Nudix hydrolase" evidence="7">
    <location>
        <begin position="5"/>
        <end position="147"/>
    </location>
</feature>
<dbReference type="CDD" id="cd18870">
    <property type="entry name" value="NUDIX_AcylCoAdiphos_Nudt19"/>
    <property type="match status" value="1"/>
</dbReference>
<dbReference type="GO" id="GO:0046872">
    <property type="term" value="F:metal ion binding"/>
    <property type="evidence" value="ECO:0007669"/>
    <property type="project" value="UniProtKB-KW"/>
</dbReference>
<evidence type="ECO:0000256" key="4">
    <source>
        <dbReference type="ARBA" id="ARBA00022801"/>
    </source>
</evidence>
<evidence type="ECO:0000256" key="5">
    <source>
        <dbReference type="ARBA" id="ARBA00022842"/>
    </source>
</evidence>
<gene>
    <name evidence="8" type="ORF">I6N98_14715</name>
</gene>
<evidence type="ECO:0000256" key="2">
    <source>
        <dbReference type="ARBA" id="ARBA00001946"/>
    </source>
</evidence>
<keyword evidence="4 8" id="KW-0378">Hydrolase</keyword>
<dbReference type="Gene3D" id="3.90.79.10">
    <property type="entry name" value="Nucleoside Triphosphate Pyrophosphohydrolase"/>
    <property type="match status" value="2"/>
</dbReference>
<organism evidence="8 9">
    <name type="scientific">Spongiibacter nanhainus</name>
    <dbReference type="NCBI Taxonomy" id="2794344"/>
    <lineage>
        <taxon>Bacteria</taxon>
        <taxon>Pseudomonadati</taxon>
        <taxon>Pseudomonadota</taxon>
        <taxon>Gammaproteobacteria</taxon>
        <taxon>Cellvibrionales</taxon>
        <taxon>Spongiibacteraceae</taxon>
        <taxon>Spongiibacter</taxon>
    </lineage>
</organism>
<dbReference type="PROSITE" id="PS51462">
    <property type="entry name" value="NUDIX"/>
    <property type="match status" value="1"/>
</dbReference>
<dbReference type="PANTHER" id="PTHR12318:SF0">
    <property type="entry name" value="ACYL-COENZYME A DIPHOSPHATASE NUDT19"/>
    <property type="match status" value="1"/>
</dbReference>
<evidence type="ECO:0000256" key="1">
    <source>
        <dbReference type="ARBA" id="ARBA00001936"/>
    </source>
</evidence>
<dbReference type="Pfam" id="PF00293">
    <property type="entry name" value="NUDIX"/>
    <property type="match status" value="1"/>
</dbReference>
<dbReference type="InterPro" id="IPR000086">
    <property type="entry name" value="NUDIX_hydrolase_dom"/>
</dbReference>
<name>A0A7T4QZC5_9GAMM</name>
<dbReference type="RefSeq" id="WP_198569089.1">
    <property type="nucleotide sequence ID" value="NZ_CP066167.1"/>
</dbReference>
<dbReference type="EMBL" id="CP066167">
    <property type="protein sequence ID" value="QQD17590.1"/>
    <property type="molecule type" value="Genomic_DNA"/>
</dbReference>
<dbReference type="InterPro" id="IPR039121">
    <property type="entry name" value="NUDT19"/>
</dbReference>
<dbReference type="AlphaFoldDB" id="A0A7T4QZC5"/>
<evidence type="ECO:0000256" key="6">
    <source>
        <dbReference type="ARBA" id="ARBA00023211"/>
    </source>
</evidence>
<sequence>MTKEVLRDAATAVVVNDSEDQLHVLLLRRHQQLKVGGGHWVFPGGTVDPEDRQTGDGEQAARIAAVRETEEEASLSLLSEDMLFYSHWTTPPFTKRRFATWFFVVDTATRDVVVDGEEMDDYLWLSPAEAIARHRSGELAMMPPTVATLSELSLCRNYADVRRFSTGREVPHYRPRITDHQGRVCMLYPGDAGYSEADPAIDGARNRSYMVAEGRWHYLSDWVDSEQV</sequence>
<reference evidence="8 9" key="1">
    <citation type="submission" date="2020-12" db="EMBL/GenBank/DDBJ databases">
        <authorList>
            <person name="Shan Y."/>
        </authorList>
    </citation>
    <scope>NUCLEOTIDE SEQUENCE [LARGE SCALE GENOMIC DNA]</scope>
    <source>
        <strain evidence="9">csc3.9</strain>
    </source>
</reference>
<dbReference type="InterPro" id="IPR015797">
    <property type="entry name" value="NUDIX_hydrolase-like_dom_sf"/>
</dbReference>
<evidence type="ECO:0000256" key="3">
    <source>
        <dbReference type="ARBA" id="ARBA00022723"/>
    </source>
</evidence>
<keyword evidence="9" id="KW-1185">Reference proteome</keyword>
<protein>
    <submittedName>
        <fullName evidence="8">NUDIX hydrolase</fullName>
    </submittedName>
</protein>
<comment type="cofactor">
    <cofactor evidence="1">
        <name>Mn(2+)</name>
        <dbReference type="ChEBI" id="CHEBI:29035"/>
    </cofactor>
</comment>
<keyword evidence="5" id="KW-0460">Magnesium</keyword>
<keyword evidence="3" id="KW-0479">Metal-binding</keyword>
<dbReference type="KEGG" id="snan:I6N98_14715"/>
<dbReference type="SUPFAM" id="SSF55811">
    <property type="entry name" value="Nudix"/>
    <property type="match status" value="1"/>
</dbReference>
<comment type="cofactor">
    <cofactor evidence="2">
        <name>Mg(2+)</name>
        <dbReference type="ChEBI" id="CHEBI:18420"/>
    </cofactor>
</comment>
<dbReference type="Proteomes" id="UP000596063">
    <property type="component" value="Chromosome"/>
</dbReference>
<dbReference type="GO" id="GO:0016818">
    <property type="term" value="F:hydrolase activity, acting on acid anhydrides, in phosphorus-containing anhydrides"/>
    <property type="evidence" value="ECO:0007669"/>
    <property type="project" value="InterPro"/>
</dbReference>
<evidence type="ECO:0000313" key="8">
    <source>
        <dbReference type="EMBL" id="QQD17590.1"/>
    </source>
</evidence>
<dbReference type="PANTHER" id="PTHR12318">
    <property type="entry name" value="TESTOSTERONE-REGULATED PROTEIN RP2"/>
    <property type="match status" value="1"/>
</dbReference>
<evidence type="ECO:0000313" key="9">
    <source>
        <dbReference type="Proteomes" id="UP000596063"/>
    </source>
</evidence>
<keyword evidence="6" id="KW-0464">Manganese</keyword>
<accession>A0A7T4QZC5</accession>
<proteinExistence type="predicted"/>
<evidence type="ECO:0000259" key="7">
    <source>
        <dbReference type="PROSITE" id="PS51462"/>
    </source>
</evidence>